<protein>
    <submittedName>
        <fullName evidence="1">Uncharacterized protein</fullName>
    </submittedName>
</protein>
<organism evidence="1 2">
    <name type="scientific">Piloderma croceum (strain F 1598)</name>
    <dbReference type="NCBI Taxonomy" id="765440"/>
    <lineage>
        <taxon>Eukaryota</taxon>
        <taxon>Fungi</taxon>
        <taxon>Dikarya</taxon>
        <taxon>Basidiomycota</taxon>
        <taxon>Agaricomycotina</taxon>
        <taxon>Agaricomycetes</taxon>
        <taxon>Agaricomycetidae</taxon>
        <taxon>Atheliales</taxon>
        <taxon>Atheliaceae</taxon>
        <taxon>Piloderma</taxon>
    </lineage>
</organism>
<reference evidence="2" key="2">
    <citation type="submission" date="2015-01" db="EMBL/GenBank/DDBJ databases">
        <title>Evolutionary Origins and Diversification of the Mycorrhizal Mutualists.</title>
        <authorList>
            <consortium name="DOE Joint Genome Institute"/>
            <consortium name="Mycorrhizal Genomics Consortium"/>
            <person name="Kohler A."/>
            <person name="Kuo A."/>
            <person name="Nagy L.G."/>
            <person name="Floudas D."/>
            <person name="Copeland A."/>
            <person name="Barry K.W."/>
            <person name="Cichocki N."/>
            <person name="Veneault-Fourrey C."/>
            <person name="LaButti K."/>
            <person name="Lindquist E.A."/>
            <person name="Lipzen A."/>
            <person name="Lundell T."/>
            <person name="Morin E."/>
            <person name="Murat C."/>
            <person name="Riley R."/>
            <person name="Ohm R."/>
            <person name="Sun H."/>
            <person name="Tunlid A."/>
            <person name="Henrissat B."/>
            <person name="Grigoriev I.V."/>
            <person name="Hibbett D.S."/>
            <person name="Martin F."/>
        </authorList>
    </citation>
    <scope>NUCLEOTIDE SEQUENCE [LARGE SCALE GENOMIC DNA]</scope>
    <source>
        <strain evidence="2">F 1598</strain>
    </source>
</reference>
<dbReference type="EMBL" id="KN833036">
    <property type="protein sequence ID" value="KIM76321.1"/>
    <property type="molecule type" value="Genomic_DNA"/>
</dbReference>
<dbReference type="AlphaFoldDB" id="A0A0C3F9D0"/>
<name>A0A0C3F9D0_PILCF</name>
<gene>
    <name evidence="1" type="ORF">PILCRDRAFT_12915</name>
</gene>
<dbReference type="HOGENOM" id="CLU_005726_2_3_1"/>
<reference evidence="1 2" key="1">
    <citation type="submission" date="2014-04" db="EMBL/GenBank/DDBJ databases">
        <authorList>
            <consortium name="DOE Joint Genome Institute"/>
            <person name="Kuo A."/>
            <person name="Tarkka M."/>
            <person name="Buscot F."/>
            <person name="Kohler A."/>
            <person name="Nagy L.G."/>
            <person name="Floudas D."/>
            <person name="Copeland A."/>
            <person name="Barry K.W."/>
            <person name="Cichocki N."/>
            <person name="Veneault-Fourrey C."/>
            <person name="LaButti K."/>
            <person name="Lindquist E.A."/>
            <person name="Lipzen A."/>
            <person name="Lundell T."/>
            <person name="Morin E."/>
            <person name="Murat C."/>
            <person name="Sun H."/>
            <person name="Tunlid A."/>
            <person name="Henrissat B."/>
            <person name="Grigoriev I.V."/>
            <person name="Hibbett D.S."/>
            <person name="Martin F."/>
            <person name="Nordberg H.P."/>
            <person name="Cantor M.N."/>
            <person name="Hua S.X."/>
        </authorList>
    </citation>
    <scope>NUCLEOTIDE SEQUENCE [LARGE SCALE GENOMIC DNA]</scope>
    <source>
        <strain evidence="1 2">F 1598</strain>
    </source>
</reference>
<evidence type="ECO:0000313" key="1">
    <source>
        <dbReference type="EMBL" id="KIM76321.1"/>
    </source>
</evidence>
<evidence type="ECO:0000313" key="2">
    <source>
        <dbReference type="Proteomes" id="UP000054166"/>
    </source>
</evidence>
<proteinExistence type="predicted"/>
<accession>A0A0C3F9D0</accession>
<dbReference type="Proteomes" id="UP000054166">
    <property type="component" value="Unassembled WGS sequence"/>
</dbReference>
<sequence length="141" mass="16592">MAYRQHVFLPAWRCAQARTQDFSREHKEDQPSPLPSQWHTVIWFHDESTFYANDRRKTRWVSKEETAILQLKGEGISQMVADMVSADYGWLHLHDGKHEAQVFFKAGKNQEGYFTNDDILEQTNKAMDILEKDYPDEDVIC</sequence>
<keyword evidence="2" id="KW-1185">Reference proteome</keyword>
<dbReference type="InParanoid" id="A0A0C3F9D0"/>
<dbReference type="OrthoDB" id="6511194at2759"/>
<dbReference type="STRING" id="765440.A0A0C3F9D0"/>